<evidence type="ECO:0000313" key="6">
    <source>
        <dbReference type="EMBL" id="QQP88142.1"/>
    </source>
</evidence>
<dbReference type="PANTHER" id="PTHR30629">
    <property type="entry name" value="PROPHAGE INTEGRASE"/>
    <property type="match status" value="1"/>
</dbReference>
<dbReference type="Pfam" id="PF00589">
    <property type="entry name" value="Phage_integrase"/>
    <property type="match status" value="1"/>
</dbReference>
<dbReference type="CDD" id="cd00801">
    <property type="entry name" value="INT_P4_C"/>
    <property type="match status" value="1"/>
</dbReference>
<dbReference type="InterPro" id="IPR025166">
    <property type="entry name" value="Integrase_DNA_bind_dom"/>
</dbReference>
<keyword evidence="4" id="KW-0233">DNA recombination</keyword>
<dbReference type="Gene3D" id="3.30.160.390">
    <property type="entry name" value="Integrase, DNA-binding domain"/>
    <property type="match status" value="1"/>
</dbReference>
<name>A0ABX7B419_9PROT</name>
<dbReference type="SUPFAM" id="SSF56349">
    <property type="entry name" value="DNA breaking-rejoining enzymes"/>
    <property type="match status" value="1"/>
</dbReference>
<proteinExistence type="inferred from homology"/>
<dbReference type="InterPro" id="IPR002104">
    <property type="entry name" value="Integrase_catalytic"/>
</dbReference>
<evidence type="ECO:0000313" key="7">
    <source>
        <dbReference type="Proteomes" id="UP000595197"/>
    </source>
</evidence>
<dbReference type="PROSITE" id="PS51898">
    <property type="entry name" value="TYR_RECOMBINASE"/>
    <property type="match status" value="1"/>
</dbReference>
<reference evidence="6" key="1">
    <citation type="submission" date="2021-02" db="EMBL/GenBank/DDBJ databases">
        <title>Skermanella TT6 skin isolate.</title>
        <authorList>
            <person name="Lee K."/>
            <person name="Ganzorig M."/>
        </authorList>
    </citation>
    <scope>NUCLEOTIDE SEQUENCE</scope>
    <source>
        <strain evidence="6">TT6</strain>
    </source>
</reference>
<dbReference type="Proteomes" id="UP000595197">
    <property type="component" value="Chromosome"/>
</dbReference>
<accession>A0ABX7B419</accession>
<evidence type="ECO:0000259" key="5">
    <source>
        <dbReference type="PROSITE" id="PS51898"/>
    </source>
</evidence>
<dbReference type="InterPro" id="IPR013762">
    <property type="entry name" value="Integrase-like_cat_sf"/>
</dbReference>
<dbReference type="PANTHER" id="PTHR30629:SF2">
    <property type="entry name" value="PROPHAGE INTEGRASE INTS-RELATED"/>
    <property type="match status" value="1"/>
</dbReference>
<evidence type="ECO:0000256" key="2">
    <source>
        <dbReference type="ARBA" id="ARBA00022908"/>
    </source>
</evidence>
<feature type="domain" description="Tyr recombinase" evidence="5">
    <location>
        <begin position="197"/>
        <end position="372"/>
    </location>
</feature>
<comment type="similarity">
    <text evidence="1">Belongs to the 'phage' integrase family.</text>
</comment>
<organism evidence="6 7">
    <name type="scientific">Skermanella cutis</name>
    <dbReference type="NCBI Taxonomy" id="2775420"/>
    <lineage>
        <taxon>Bacteria</taxon>
        <taxon>Pseudomonadati</taxon>
        <taxon>Pseudomonadota</taxon>
        <taxon>Alphaproteobacteria</taxon>
        <taxon>Rhodospirillales</taxon>
        <taxon>Azospirillaceae</taxon>
        <taxon>Skermanella</taxon>
    </lineage>
</organism>
<dbReference type="Gene3D" id="1.10.443.10">
    <property type="entry name" value="Intergrase catalytic core"/>
    <property type="match status" value="1"/>
</dbReference>
<dbReference type="InterPro" id="IPR053876">
    <property type="entry name" value="Phage_int_M"/>
</dbReference>
<keyword evidence="2" id="KW-0229">DNA integration</keyword>
<dbReference type="InterPro" id="IPR050808">
    <property type="entry name" value="Phage_Integrase"/>
</dbReference>
<dbReference type="Gene3D" id="1.10.150.130">
    <property type="match status" value="1"/>
</dbReference>
<evidence type="ECO:0000256" key="1">
    <source>
        <dbReference type="ARBA" id="ARBA00008857"/>
    </source>
</evidence>
<evidence type="ECO:0000256" key="3">
    <source>
        <dbReference type="ARBA" id="ARBA00023125"/>
    </source>
</evidence>
<dbReference type="RefSeq" id="WP_201072642.1">
    <property type="nucleotide sequence ID" value="NZ_CP067420.1"/>
</dbReference>
<dbReference type="Pfam" id="PF13356">
    <property type="entry name" value="Arm-DNA-bind_3"/>
    <property type="match status" value="1"/>
</dbReference>
<dbReference type="EMBL" id="CP067420">
    <property type="protein sequence ID" value="QQP88142.1"/>
    <property type="molecule type" value="Genomic_DNA"/>
</dbReference>
<evidence type="ECO:0000256" key="4">
    <source>
        <dbReference type="ARBA" id="ARBA00023172"/>
    </source>
</evidence>
<sequence length="398" mass="44466">MPRLTEKPLTATFVDKVRPSNDRTEYPDATVRGLRLRVEPTGRKSWSVLGRADGKLVRGRLGEFPAMSLANARLEAVKVLGELRKGTRPKAAATAKRSVEMVVSEWLKRDQSCNRSAAEVERSFRKDVLPQIGQMDIAAVGKADIHRLLDAIIDRHAPVEANRVFSRLRRMFTWAAGRDYVSASPLTSMEAPSSEQSRDRVLTPEELRLVWNAAGREGYPFGPMTQLLILTGQRLREVSDARWSEFDLDKGIWTIPGGRAKNGVEHVVHLAPAALEVLRTLPRYDVEFLFTTTLTTSVSGFSRARARLGTDSGVTGWCFHDLRRTFATMASQDLGLNPVVIDRILNHVSSTVRGIAAVYQRGQYLDQRKTALKAWACYVVALGRTDHIENVEPLRRPA</sequence>
<dbReference type="InterPro" id="IPR038488">
    <property type="entry name" value="Integrase_DNA-bd_sf"/>
</dbReference>
<gene>
    <name evidence="6" type="ORF">IGS68_19050</name>
</gene>
<dbReference type="Pfam" id="PF22022">
    <property type="entry name" value="Phage_int_M"/>
    <property type="match status" value="1"/>
</dbReference>
<keyword evidence="7" id="KW-1185">Reference proteome</keyword>
<dbReference type="InterPro" id="IPR011010">
    <property type="entry name" value="DNA_brk_join_enz"/>
</dbReference>
<dbReference type="InterPro" id="IPR010998">
    <property type="entry name" value="Integrase_recombinase_N"/>
</dbReference>
<keyword evidence="3" id="KW-0238">DNA-binding</keyword>
<protein>
    <submittedName>
        <fullName evidence="6">Tyrosine-type recombinase/integrase</fullName>
    </submittedName>
</protein>